<feature type="domain" description="Cadherin" evidence="16">
    <location>
        <begin position="468"/>
        <end position="573"/>
    </location>
</feature>
<dbReference type="Pfam" id="PF00028">
    <property type="entry name" value="Cadherin"/>
    <property type="match status" value="5"/>
</dbReference>
<feature type="domain" description="Cadherin" evidence="16">
    <location>
        <begin position="248"/>
        <end position="354"/>
    </location>
</feature>
<dbReference type="AlphaFoldDB" id="A0AAD9UG16"/>
<feature type="compositionally biased region" description="Basic and acidic residues" evidence="13">
    <location>
        <begin position="1017"/>
        <end position="1029"/>
    </location>
</feature>
<evidence type="ECO:0000256" key="5">
    <source>
        <dbReference type="ARBA" id="ARBA00022729"/>
    </source>
</evidence>
<dbReference type="InterPro" id="IPR050174">
    <property type="entry name" value="Protocadherin/Cadherin-CA"/>
</dbReference>
<dbReference type="CDD" id="cd11304">
    <property type="entry name" value="Cadherin_repeat"/>
    <property type="match status" value="7"/>
</dbReference>
<dbReference type="Pfam" id="PF08266">
    <property type="entry name" value="Cadherin_2"/>
    <property type="match status" value="1"/>
</dbReference>
<keyword evidence="11" id="KW-0325">Glycoprotein</keyword>
<evidence type="ECO:0000256" key="12">
    <source>
        <dbReference type="PROSITE-ProRule" id="PRU00043"/>
    </source>
</evidence>
<evidence type="ECO:0000313" key="17">
    <source>
        <dbReference type="EMBL" id="KAK2188102.1"/>
    </source>
</evidence>
<keyword evidence="7 12" id="KW-0106">Calcium</keyword>
<feature type="chain" id="PRO_5042004109" description="Cadherin domain-containing protein" evidence="15">
    <location>
        <begin position="23"/>
        <end position="1064"/>
    </location>
</feature>
<dbReference type="Proteomes" id="UP001209878">
    <property type="component" value="Unassembled WGS sequence"/>
</dbReference>
<keyword evidence="9 14" id="KW-1133">Transmembrane helix</keyword>
<dbReference type="FunFam" id="2.60.40.60:FF:000007">
    <property type="entry name" value="Protocadherin alpha 2"/>
    <property type="match status" value="1"/>
</dbReference>
<protein>
    <recommendedName>
        <fullName evidence="16">Cadherin domain-containing protein</fullName>
    </recommendedName>
</protein>
<feature type="transmembrane region" description="Helical" evidence="14">
    <location>
        <begin position="790"/>
        <end position="814"/>
    </location>
</feature>
<feature type="signal peptide" evidence="15">
    <location>
        <begin position="1"/>
        <end position="22"/>
    </location>
</feature>
<evidence type="ECO:0000256" key="4">
    <source>
        <dbReference type="ARBA" id="ARBA00022723"/>
    </source>
</evidence>
<evidence type="ECO:0000256" key="8">
    <source>
        <dbReference type="ARBA" id="ARBA00022889"/>
    </source>
</evidence>
<dbReference type="EMBL" id="JAODUO010000143">
    <property type="protein sequence ID" value="KAK2188102.1"/>
    <property type="molecule type" value="Genomic_DNA"/>
</dbReference>
<evidence type="ECO:0000256" key="2">
    <source>
        <dbReference type="ARBA" id="ARBA00022475"/>
    </source>
</evidence>
<keyword evidence="5 15" id="KW-0732">Signal</keyword>
<evidence type="ECO:0000256" key="13">
    <source>
        <dbReference type="SAM" id="MobiDB-lite"/>
    </source>
</evidence>
<proteinExistence type="predicted"/>
<dbReference type="PROSITE" id="PS00232">
    <property type="entry name" value="CADHERIN_1"/>
    <property type="match status" value="4"/>
</dbReference>
<dbReference type="GO" id="GO:0005886">
    <property type="term" value="C:plasma membrane"/>
    <property type="evidence" value="ECO:0007669"/>
    <property type="project" value="UniProtKB-SubCell"/>
</dbReference>
<dbReference type="SUPFAM" id="SSF49313">
    <property type="entry name" value="Cadherin-like"/>
    <property type="match status" value="6"/>
</dbReference>
<organism evidence="17 18">
    <name type="scientific">Ridgeia piscesae</name>
    <name type="common">Tubeworm</name>
    <dbReference type="NCBI Taxonomy" id="27915"/>
    <lineage>
        <taxon>Eukaryota</taxon>
        <taxon>Metazoa</taxon>
        <taxon>Spiralia</taxon>
        <taxon>Lophotrochozoa</taxon>
        <taxon>Annelida</taxon>
        <taxon>Polychaeta</taxon>
        <taxon>Sedentaria</taxon>
        <taxon>Canalipalpata</taxon>
        <taxon>Sabellida</taxon>
        <taxon>Siboglinidae</taxon>
        <taxon>Ridgeia</taxon>
    </lineage>
</organism>
<keyword evidence="2" id="KW-1003">Cell membrane</keyword>
<keyword evidence="8" id="KW-0130">Cell adhesion</keyword>
<dbReference type="PROSITE" id="PS50268">
    <property type="entry name" value="CADHERIN_2"/>
    <property type="match status" value="7"/>
</dbReference>
<dbReference type="GO" id="GO:0005509">
    <property type="term" value="F:calcium ion binding"/>
    <property type="evidence" value="ECO:0007669"/>
    <property type="project" value="UniProtKB-UniRule"/>
</dbReference>
<sequence>MPHGRLYTVVCALAVFTCLASSQSGDVLRYVIEENQPPDTVIGDVMADANLTLTFDADDTRRPRFGVLLGAGTGYVTVNATSGVLRSTVSIDREAVCVGADSDNCVISIDVVVTSATYFDVINVKIVVADVNDNAPTFPQPEVTLPIPESARTGSGFDIPVADDPDAGENGIRTYYIVPDRTPFSVVVTDTAFGPSLQLVVTQQLDRETLDAYSLVVVAIDGGDVPLSGTIRIHVDIQDANDNIPRFNQNTYTTRVSENECLSSPIVTISATDPDLGEFGRIRYGFSDKTYASYGDTFRINETSGDITLERALDYEAEVTYRLTATAVDGGGLVPGRAAILIHVNDVNDNDPVITFTVFTPSGLAAVSKSADPGTFLAHVSVADADSKQNGAVSCVVGFANESTSAFDLKPIQPHQYKLVTTAALNSTNQTTTRACVTCVDSGKPKRSATSCLNVSVPDENANRPRFAKPSYFASIAENNRIGAFLLRVRATDPDDGVGGVVKYGLAPGNETERCCSLDTTSGVIRAEIAFDFERKRRYEFRVRATDGAVRANSAEVDVIVYVLNRNDETPVFTGLPYAFTVPENVPVNTSVGRVIASNVDSAPFDVIEYVIVSAANCSFRVDPQSGVLSTTRMMDREAQADYVIEVVAWNTALKSDTAIVQVSVLDVNDNSPVITYPTRSNNAVYVTANTPVGAIVCRVIARDDDVGDNANLTFAVTRSNKLFQIDRSSGVITTAARMRGEVTWLRVSVTDQGSPAMTSTAVVVVKLRTSGQRSAAEVDRTSAAGTAGITAIVVGVVCFLVVCLGVFVAAKMIARGRLVCRQKCDARGRVQYSCNGDDTILSAYDVDEHVIDTSRCQVVSGVVAEVPRLPRPGILRHPSKVRFADTDAASETSRDVPSLDSGCCHSDETPMTSQILASYESAYCLGTPRRFADTRFTMPLGNVLHSTPVSGCCPYIGISNCQCGLSPEFRHIFADSFHEQIHRDSNRHDSVVEPTLQWRRAIHDQEAALTDFGYRQNEDTPSNRERGDMTASPSELTIQSPCKTTYESSTGEQDSSNSSSVIL</sequence>
<dbReference type="FunFam" id="2.60.40.60:FF:000020">
    <property type="entry name" value="Dachsous cadherin-related 1b"/>
    <property type="match status" value="1"/>
</dbReference>
<feature type="domain" description="Cadherin" evidence="16">
    <location>
        <begin position="24"/>
        <end position="138"/>
    </location>
</feature>
<feature type="region of interest" description="Disordered" evidence="13">
    <location>
        <begin position="1011"/>
        <end position="1064"/>
    </location>
</feature>
<keyword evidence="18" id="KW-1185">Reference proteome</keyword>
<evidence type="ECO:0000256" key="14">
    <source>
        <dbReference type="SAM" id="Phobius"/>
    </source>
</evidence>
<comment type="subcellular location">
    <subcellularLocation>
        <location evidence="1">Cell membrane</location>
        <topology evidence="1">Single-pass type I membrane protein</topology>
    </subcellularLocation>
</comment>
<gene>
    <name evidence="17" type="ORF">NP493_141g00000</name>
</gene>
<feature type="domain" description="Cadherin" evidence="16">
    <location>
        <begin position="679"/>
        <end position="779"/>
    </location>
</feature>
<evidence type="ECO:0000256" key="1">
    <source>
        <dbReference type="ARBA" id="ARBA00004251"/>
    </source>
</evidence>
<evidence type="ECO:0000313" key="18">
    <source>
        <dbReference type="Proteomes" id="UP001209878"/>
    </source>
</evidence>
<evidence type="ECO:0000256" key="7">
    <source>
        <dbReference type="ARBA" id="ARBA00022837"/>
    </source>
</evidence>
<evidence type="ECO:0000256" key="10">
    <source>
        <dbReference type="ARBA" id="ARBA00023136"/>
    </source>
</evidence>
<dbReference type="InterPro" id="IPR015919">
    <property type="entry name" value="Cadherin-like_sf"/>
</dbReference>
<dbReference type="Gene3D" id="2.60.40.60">
    <property type="entry name" value="Cadherins"/>
    <property type="match status" value="7"/>
</dbReference>
<evidence type="ECO:0000256" key="15">
    <source>
        <dbReference type="SAM" id="SignalP"/>
    </source>
</evidence>
<dbReference type="PANTHER" id="PTHR24028:SF146">
    <property type="entry name" value="CADHERIN 96CB, ISOFORM D-RELATED"/>
    <property type="match status" value="1"/>
</dbReference>
<feature type="domain" description="Cadherin" evidence="16">
    <location>
        <begin position="574"/>
        <end position="675"/>
    </location>
</feature>
<evidence type="ECO:0000256" key="9">
    <source>
        <dbReference type="ARBA" id="ARBA00022989"/>
    </source>
</evidence>
<comment type="caution">
    <text evidence="17">The sequence shown here is derived from an EMBL/GenBank/DDBJ whole genome shotgun (WGS) entry which is preliminary data.</text>
</comment>
<feature type="domain" description="Cadherin" evidence="16">
    <location>
        <begin position="139"/>
        <end position="247"/>
    </location>
</feature>
<dbReference type="PANTHER" id="PTHR24028">
    <property type="entry name" value="CADHERIN-87A"/>
    <property type="match status" value="1"/>
</dbReference>
<feature type="compositionally biased region" description="Polar residues" evidence="13">
    <location>
        <begin position="1032"/>
        <end position="1064"/>
    </location>
</feature>
<dbReference type="FunFam" id="2.60.40.60:FF:000002">
    <property type="entry name" value="Protocadherin alpha 2"/>
    <property type="match status" value="1"/>
</dbReference>
<evidence type="ECO:0000259" key="16">
    <source>
        <dbReference type="PROSITE" id="PS50268"/>
    </source>
</evidence>
<dbReference type="PRINTS" id="PR00205">
    <property type="entry name" value="CADHERIN"/>
</dbReference>
<dbReference type="InterPro" id="IPR013164">
    <property type="entry name" value="Cadherin_N"/>
</dbReference>
<dbReference type="SMART" id="SM00112">
    <property type="entry name" value="CA"/>
    <property type="match status" value="7"/>
</dbReference>
<reference evidence="17" key="1">
    <citation type="journal article" date="2023" name="Mol. Biol. Evol.">
        <title>Third-Generation Sequencing Reveals the Adaptive Role of the Epigenome in Three Deep-Sea Polychaetes.</title>
        <authorList>
            <person name="Perez M."/>
            <person name="Aroh O."/>
            <person name="Sun Y."/>
            <person name="Lan Y."/>
            <person name="Juniper S.K."/>
            <person name="Young C.R."/>
            <person name="Angers B."/>
            <person name="Qian P.Y."/>
        </authorList>
    </citation>
    <scope>NUCLEOTIDE SEQUENCE</scope>
    <source>
        <strain evidence="17">R07B-5</strain>
    </source>
</reference>
<keyword evidence="10 14" id="KW-0472">Membrane</keyword>
<evidence type="ECO:0000256" key="3">
    <source>
        <dbReference type="ARBA" id="ARBA00022692"/>
    </source>
</evidence>
<dbReference type="InterPro" id="IPR020894">
    <property type="entry name" value="Cadherin_CS"/>
</dbReference>
<feature type="domain" description="Cadherin" evidence="16">
    <location>
        <begin position="359"/>
        <end position="467"/>
    </location>
</feature>
<keyword evidence="3 14" id="KW-0812">Transmembrane</keyword>
<accession>A0AAD9UG16</accession>
<evidence type="ECO:0000256" key="6">
    <source>
        <dbReference type="ARBA" id="ARBA00022737"/>
    </source>
</evidence>
<dbReference type="FunFam" id="2.60.40.60:FF:000123">
    <property type="entry name" value="Protocadherin beta 4"/>
    <property type="match status" value="1"/>
</dbReference>
<name>A0AAD9UG16_RIDPI</name>
<dbReference type="InterPro" id="IPR002126">
    <property type="entry name" value="Cadherin-like_dom"/>
</dbReference>
<dbReference type="GO" id="GO:0007156">
    <property type="term" value="P:homophilic cell adhesion via plasma membrane adhesion molecules"/>
    <property type="evidence" value="ECO:0007669"/>
    <property type="project" value="InterPro"/>
</dbReference>
<keyword evidence="6" id="KW-0677">Repeat</keyword>
<keyword evidence="4" id="KW-0479">Metal-binding</keyword>
<evidence type="ECO:0000256" key="11">
    <source>
        <dbReference type="ARBA" id="ARBA00023180"/>
    </source>
</evidence>